<dbReference type="Proteomes" id="UP000001940">
    <property type="component" value="Chromosome V"/>
</dbReference>
<dbReference type="InterPro" id="IPR000609">
    <property type="entry name" value="7TM_GPCR_serpentine_rcpt_Srg"/>
</dbReference>
<evidence type="ECO:0000256" key="2">
    <source>
        <dbReference type="ARBA" id="ARBA00005692"/>
    </source>
</evidence>
<comment type="subcellular location">
    <subcellularLocation>
        <location evidence="1">Membrane</location>
        <topology evidence="1">Multi-pass membrane protein</topology>
    </subcellularLocation>
</comment>
<name>Q23228_CAEEL</name>
<feature type="transmembrane region" description="Helical" evidence="6">
    <location>
        <begin position="89"/>
        <end position="109"/>
    </location>
</feature>
<evidence type="ECO:0000256" key="5">
    <source>
        <dbReference type="ARBA" id="ARBA00023136"/>
    </source>
</evidence>
<dbReference type="AGR" id="WB:WBGene00005212"/>
<feature type="transmembrane region" description="Helical" evidence="6">
    <location>
        <begin position="40"/>
        <end position="59"/>
    </location>
</feature>
<dbReference type="AlphaFoldDB" id="Q23228"/>
<dbReference type="HOGENOM" id="CLU_076972_0_0_1"/>
<evidence type="ECO:0000256" key="4">
    <source>
        <dbReference type="ARBA" id="ARBA00022989"/>
    </source>
</evidence>
<feature type="transmembrane region" description="Helical" evidence="6">
    <location>
        <begin position="216"/>
        <end position="243"/>
    </location>
</feature>
<dbReference type="InParanoid" id="Q23228"/>
<accession>Q23228</accession>
<keyword evidence="3 6" id="KW-0812">Transmembrane</keyword>
<evidence type="ECO:0000256" key="3">
    <source>
        <dbReference type="ARBA" id="ARBA00022692"/>
    </source>
</evidence>
<proteinExistence type="inferred from homology"/>
<dbReference type="GO" id="GO:0016020">
    <property type="term" value="C:membrane"/>
    <property type="evidence" value="ECO:0007669"/>
    <property type="project" value="UniProtKB-SubCell"/>
</dbReference>
<dbReference type="EMBL" id="BX284605">
    <property type="protein sequence ID" value="CAB01668.3"/>
    <property type="molecule type" value="Genomic_DNA"/>
</dbReference>
<dbReference type="WormBase" id="W09D12.2">
    <property type="protein sequence ID" value="CE41171"/>
    <property type="gene ID" value="WBGene00005212"/>
    <property type="gene designation" value="srg-55"/>
</dbReference>
<dbReference type="CTD" id="189319"/>
<evidence type="ECO:0000256" key="6">
    <source>
        <dbReference type="RuleBase" id="RU280813"/>
    </source>
</evidence>
<dbReference type="GO" id="GO:0007606">
    <property type="term" value="P:sensory perception of chemical stimulus"/>
    <property type="evidence" value="ECO:0007669"/>
    <property type="project" value="UniProtKB-UniRule"/>
</dbReference>
<organism evidence="7 8">
    <name type="scientific">Caenorhabditis elegans</name>
    <dbReference type="NCBI Taxonomy" id="6239"/>
    <lineage>
        <taxon>Eukaryota</taxon>
        <taxon>Metazoa</taxon>
        <taxon>Ecdysozoa</taxon>
        <taxon>Nematoda</taxon>
        <taxon>Chromadorea</taxon>
        <taxon>Rhabditida</taxon>
        <taxon>Rhabditina</taxon>
        <taxon>Rhabditomorpha</taxon>
        <taxon>Rhabditoidea</taxon>
        <taxon>Rhabditidae</taxon>
        <taxon>Peloderinae</taxon>
        <taxon>Caenorhabditis</taxon>
    </lineage>
</organism>
<feature type="transmembrane region" description="Helical" evidence="6">
    <location>
        <begin position="6"/>
        <end position="28"/>
    </location>
</feature>
<dbReference type="GeneID" id="189319"/>
<dbReference type="PaxDb" id="6239-W09D12.2"/>
<feature type="transmembrane region" description="Helical" evidence="6">
    <location>
        <begin position="255"/>
        <end position="276"/>
    </location>
</feature>
<dbReference type="PANTHER" id="PTHR31114">
    <property type="entry name" value="SERPENTINE RECEPTOR CLASS GAMMA"/>
    <property type="match status" value="1"/>
</dbReference>
<keyword evidence="4 6" id="KW-1133">Transmembrane helix</keyword>
<dbReference type="KEGG" id="cel:CELE_W09D12.2"/>
<dbReference type="GO" id="GO:0004888">
    <property type="term" value="F:transmembrane signaling receptor activity"/>
    <property type="evidence" value="ECO:0007669"/>
    <property type="project" value="InterPro"/>
</dbReference>
<dbReference type="SMR" id="Q23228"/>
<dbReference type="PANTHER" id="PTHR31114:SF3">
    <property type="entry name" value="SERPENTINE RECEPTOR CLASS GAMMA-RELATED"/>
    <property type="match status" value="1"/>
</dbReference>
<dbReference type="UCSC" id="W09D12.2">
    <property type="organism name" value="c. elegans"/>
</dbReference>
<dbReference type="Pfam" id="PF02118">
    <property type="entry name" value="Srg"/>
    <property type="match status" value="1"/>
</dbReference>
<keyword evidence="7" id="KW-0675">Receptor</keyword>
<dbReference type="FunCoup" id="Q23228">
    <property type="interactions" value="15"/>
</dbReference>
<reference evidence="7 8" key="1">
    <citation type="journal article" date="1998" name="Science">
        <title>Genome sequence of the nematode C. elegans: a platform for investigating biology.</title>
        <authorList>
            <consortium name="The C. elegans sequencing consortium"/>
            <person name="Sulson J.E."/>
            <person name="Waterston R."/>
        </authorList>
    </citation>
    <scope>NUCLEOTIDE SEQUENCE [LARGE SCALE GENOMIC DNA]</scope>
    <source>
        <strain evidence="7 8">Bristol N2</strain>
    </source>
</reference>
<evidence type="ECO:0000313" key="9">
    <source>
        <dbReference type="WormBase" id="W09D12.2"/>
    </source>
</evidence>
<dbReference type="InterPro" id="IPR052880">
    <property type="entry name" value="NRL-Serpentine_Class_Gamma"/>
</dbReference>
<feature type="transmembrane region" description="Helical" evidence="6">
    <location>
        <begin position="121"/>
        <end position="144"/>
    </location>
</feature>
<gene>
    <name evidence="7 9" type="primary">srg-55</name>
    <name evidence="7" type="ORF">CELE_W09D12.2</name>
    <name evidence="9" type="ORF">W09D12.2</name>
</gene>
<keyword evidence="5 6" id="KW-0472">Membrane</keyword>
<dbReference type="eggNOG" id="ENOG502THX5">
    <property type="taxonomic scope" value="Eukaryota"/>
</dbReference>
<evidence type="ECO:0000256" key="1">
    <source>
        <dbReference type="ARBA" id="ARBA00004141"/>
    </source>
</evidence>
<keyword evidence="8" id="KW-1185">Reference proteome</keyword>
<comment type="similarity">
    <text evidence="2 6">Belongs to the nematode receptor-like protein srg family.</text>
</comment>
<dbReference type="PhylomeDB" id="Q23228"/>
<evidence type="ECO:0000313" key="8">
    <source>
        <dbReference type="Proteomes" id="UP000001940"/>
    </source>
</evidence>
<dbReference type="RefSeq" id="NP_506679.3">
    <property type="nucleotide sequence ID" value="NM_074278.3"/>
</dbReference>
<sequence>MQIITIFQMIYGVPSFCLMCFFFILIFIDRNNLSNPFYRLVQIDIFVNITCYINTWMSIRLENFEIGMLILIFIQKNIPGFLTVSKLCIGLYFHMQNITGLSLVVYRFTSVHFINSEKHWGRYYLLVPIFGFVYSFLVISPWWIFGNFMAKVDLVDGKLHTTVNPKSLFMHSTINYLFSLFYFLLIILVGVWTTITLQSRGKKSGSIRNQHFVQKLTKVIVCNSVLMSGNLLLLVVLSVFYILFPMQSAVSKFKWIVITFTSDMVTLAMPYLLLAFDSNIRRILRIEKRKHLFLDGVRLRTVTHQAET</sequence>
<evidence type="ECO:0000313" key="7">
    <source>
        <dbReference type="EMBL" id="CAB01668.3"/>
    </source>
</evidence>
<dbReference type="OrthoDB" id="5785148at2759"/>
<feature type="transmembrane region" description="Helical" evidence="6">
    <location>
        <begin position="174"/>
        <end position="195"/>
    </location>
</feature>
<dbReference type="PIR" id="T26306">
    <property type="entry name" value="T26306"/>
</dbReference>
<protein>
    <recommendedName>
        <fullName evidence="6">Serpentine receptor class gamma</fullName>
    </recommendedName>
</protein>